<dbReference type="EMBL" id="DVFW01000028">
    <property type="protein sequence ID" value="HIQ80815.1"/>
    <property type="molecule type" value="Genomic_DNA"/>
</dbReference>
<accession>A0A9D0ZI55</accession>
<dbReference type="Gene3D" id="4.10.1060.10">
    <property type="entry name" value="Zinc finger, RanBP2-type"/>
    <property type="match status" value="1"/>
</dbReference>
<evidence type="ECO:0000256" key="1">
    <source>
        <dbReference type="ARBA" id="ARBA00022723"/>
    </source>
</evidence>
<keyword evidence="1" id="KW-0479">Metal-binding</keyword>
<name>A0A9D0ZI55_9FIRM</name>
<gene>
    <name evidence="5" type="ORF">IAD32_05970</name>
</gene>
<keyword evidence="3" id="KW-0862">Zinc</keyword>
<reference evidence="5" key="2">
    <citation type="journal article" date="2021" name="PeerJ">
        <title>Extensive microbial diversity within the chicken gut microbiome revealed by metagenomics and culture.</title>
        <authorList>
            <person name="Gilroy R."/>
            <person name="Ravi A."/>
            <person name="Getino M."/>
            <person name="Pursley I."/>
            <person name="Horton D.L."/>
            <person name="Alikhan N.F."/>
            <person name="Baker D."/>
            <person name="Gharbi K."/>
            <person name="Hall N."/>
            <person name="Watson M."/>
            <person name="Adriaenssens E.M."/>
            <person name="Foster-Nyarko E."/>
            <person name="Jarju S."/>
            <person name="Secka A."/>
            <person name="Antonio M."/>
            <person name="Oren A."/>
            <person name="Chaudhuri R.R."/>
            <person name="La Ragione R."/>
            <person name="Hildebrand F."/>
            <person name="Pallen M.J."/>
        </authorList>
    </citation>
    <scope>NUCLEOTIDE SEQUENCE</scope>
    <source>
        <strain evidence="5">ChiSjej1B19-3389</strain>
    </source>
</reference>
<proteinExistence type="predicted"/>
<dbReference type="Pfam" id="PF12773">
    <property type="entry name" value="DZR"/>
    <property type="match status" value="1"/>
</dbReference>
<dbReference type="InterPro" id="IPR025874">
    <property type="entry name" value="DZR"/>
</dbReference>
<dbReference type="InterPro" id="IPR001876">
    <property type="entry name" value="Znf_RanBP2"/>
</dbReference>
<organism evidence="5 6">
    <name type="scientific">Candidatus Scatavimonas merdigallinarum</name>
    <dbReference type="NCBI Taxonomy" id="2840914"/>
    <lineage>
        <taxon>Bacteria</taxon>
        <taxon>Bacillati</taxon>
        <taxon>Bacillota</taxon>
        <taxon>Clostridia</taxon>
        <taxon>Eubacteriales</taxon>
        <taxon>Oscillospiraceae</taxon>
        <taxon>Oscillospiraceae incertae sedis</taxon>
        <taxon>Candidatus Scatavimonas</taxon>
    </lineage>
</organism>
<dbReference type="AlphaFoldDB" id="A0A9D0ZI55"/>
<keyword evidence="2" id="KW-0863">Zinc-finger</keyword>
<evidence type="ECO:0000313" key="5">
    <source>
        <dbReference type="EMBL" id="HIQ80815.1"/>
    </source>
</evidence>
<protein>
    <submittedName>
        <fullName evidence="5">Zinc ribbon domain-containing protein</fullName>
    </submittedName>
</protein>
<evidence type="ECO:0000313" key="6">
    <source>
        <dbReference type="Proteomes" id="UP000886787"/>
    </source>
</evidence>
<evidence type="ECO:0000256" key="2">
    <source>
        <dbReference type="ARBA" id="ARBA00022771"/>
    </source>
</evidence>
<dbReference type="PROSITE" id="PS50199">
    <property type="entry name" value="ZF_RANBP2_2"/>
    <property type="match status" value="1"/>
</dbReference>
<reference evidence="5" key="1">
    <citation type="submission" date="2020-10" db="EMBL/GenBank/DDBJ databases">
        <authorList>
            <person name="Gilroy R."/>
        </authorList>
    </citation>
    <scope>NUCLEOTIDE SEQUENCE</scope>
    <source>
        <strain evidence="5">ChiSjej1B19-3389</strain>
    </source>
</reference>
<dbReference type="PROSITE" id="PS01358">
    <property type="entry name" value="ZF_RANBP2_1"/>
    <property type="match status" value="1"/>
</dbReference>
<evidence type="ECO:0000259" key="4">
    <source>
        <dbReference type="PROSITE" id="PS50199"/>
    </source>
</evidence>
<sequence>MKREATVCKKCNFENESAARFCQSCGAKLPQKRSAKEFLDSLDLKDVAGIGTRGLSIAPMAGRVIEDQGKEVAQPGVRQADKARVVPLPDGKWFCPDCGELNKVESRSCQSCGRYK</sequence>
<dbReference type="GO" id="GO:0008270">
    <property type="term" value="F:zinc ion binding"/>
    <property type="evidence" value="ECO:0007669"/>
    <property type="project" value="UniProtKB-KW"/>
</dbReference>
<evidence type="ECO:0000256" key="3">
    <source>
        <dbReference type="ARBA" id="ARBA00022833"/>
    </source>
</evidence>
<dbReference type="SMART" id="SM00547">
    <property type="entry name" value="ZnF_RBZ"/>
    <property type="match status" value="2"/>
</dbReference>
<feature type="domain" description="RanBP2-type" evidence="4">
    <location>
        <begin position="89"/>
        <end position="116"/>
    </location>
</feature>
<dbReference type="Proteomes" id="UP000886787">
    <property type="component" value="Unassembled WGS sequence"/>
</dbReference>
<comment type="caution">
    <text evidence="5">The sequence shown here is derived from an EMBL/GenBank/DDBJ whole genome shotgun (WGS) entry which is preliminary data.</text>
</comment>